<evidence type="ECO:0000313" key="1">
    <source>
        <dbReference type="EMBL" id="KAF2324301.1"/>
    </source>
</evidence>
<name>A0A6A6NGP6_HEVBR</name>
<proteinExistence type="predicted"/>
<gene>
    <name evidence="1" type="ORF">GH714_011893</name>
</gene>
<dbReference type="Proteomes" id="UP000467840">
    <property type="component" value="Chromosome 5"/>
</dbReference>
<dbReference type="AlphaFoldDB" id="A0A6A6NGP6"/>
<evidence type="ECO:0000313" key="2">
    <source>
        <dbReference type="Proteomes" id="UP000467840"/>
    </source>
</evidence>
<organism evidence="1 2">
    <name type="scientific">Hevea brasiliensis</name>
    <name type="common">Para rubber tree</name>
    <name type="synonym">Siphonia brasiliensis</name>
    <dbReference type="NCBI Taxonomy" id="3981"/>
    <lineage>
        <taxon>Eukaryota</taxon>
        <taxon>Viridiplantae</taxon>
        <taxon>Streptophyta</taxon>
        <taxon>Embryophyta</taxon>
        <taxon>Tracheophyta</taxon>
        <taxon>Spermatophyta</taxon>
        <taxon>Magnoliopsida</taxon>
        <taxon>eudicotyledons</taxon>
        <taxon>Gunneridae</taxon>
        <taxon>Pentapetalae</taxon>
        <taxon>rosids</taxon>
        <taxon>fabids</taxon>
        <taxon>Malpighiales</taxon>
        <taxon>Euphorbiaceae</taxon>
        <taxon>Crotonoideae</taxon>
        <taxon>Micrandreae</taxon>
        <taxon>Hevea</taxon>
    </lineage>
</organism>
<keyword evidence="2" id="KW-1185">Reference proteome</keyword>
<protein>
    <submittedName>
        <fullName evidence="1">Uncharacterized protein</fullName>
    </submittedName>
</protein>
<comment type="caution">
    <text evidence="1">The sequence shown here is derived from an EMBL/GenBank/DDBJ whole genome shotgun (WGS) entry which is preliminary data.</text>
</comment>
<dbReference type="EMBL" id="JAAGAX010000001">
    <property type="protein sequence ID" value="KAF2324301.1"/>
    <property type="molecule type" value="Genomic_DNA"/>
</dbReference>
<sequence>MTAATSSISHPGTSTLQSVTNFAGNFRQVSALFAKGYDDNLRIIDTGATDHMAPALHLFDSLMTLAAPISIHLPTGNIYLYLQHLILIVLPFINSYFTDSQDSLPHVSSFSIPISSTPPSTSTDSVPITHSSNIHNSVPLRRSSRHSSKPSWLKDFVHLASAATPTIVNTGSAAFSYSGYDNLSADFVDLALNTLCIGLILIMREILAKFRN</sequence>
<reference evidence="1 2" key="1">
    <citation type="journal article" date="2020" name="Mol. Plant">
        <title>The Chromosome-Based Rubber Tree Genome Provides New Insights into Spurge Genome Evolution and Rubber Biosynthesis.</title>
        <authorList>
            <person name="Liu J."/>
            <person name="Shi C."/>
            <person name="Shi C.C."/>
            <person name="Li W."/>
            <person name="Zhang Q.J."/>
            <person name="Zhang Y."/>
            <person name="Li K."/>
            <person name="Lu H.F."/>
            <person name="Shi C."/>
            <person name="Zhu S.T."/>
            <person name="Xiao Z.Y."/>
            <person name="Nan H."/>
            <person name="Yue Y."/>
            <person name="Zhu X.G."/>
            <person name="Wu Y."/>
            <person name="Hong X.N."/>
            <person name="Fan G.Y."/>
            <person name="Tong Y."/>
            <person name="Zhang D."/>
            <person name="Mao C.L."/>
            <person name="Liu Y.L."/>
            <person name="Hao S.J."/>
            <person name="Liu W.Q."/>
            <person name="Lv M.Q."/>
            <person name="Zhang H.B."/>
            <person name="Liu Y."/>
            <person name="Hu-Tang G.R."/>
            <person name="Wang J.P."/>
            <person name="Wang J.H."/>
            <person name="Sun Y.H."/>
            <person name="Ni S.B."/>
            <person name="Chen W.B."/>
            <person name="Zhang X.C."/>
            <person name="Jiao Y.N."/>
            <person name="Eichler E.E."/>
            <person name="Li G.H."/>
            <person name="Liu X."/>
            <person name="Gao L.Z."/>
        </authorList>
    </citation>
    <scope>NUCLEOTIDE SEQUENCE [LARGE SCALE GENOMIC DNA]</scope>
    <source>
        <strain evidence="2">cv. GT1</strain>
        <tissue evidence="1">Leaf</tissue>
    </source>
</reference>
<accession>A0A6A6NGP6</accession>